<keyword evidence="4" id="KW-0802">TPR repeat</keyword>
<name>A0A0B7BKM2_9EUPU</name>
<dbReference type="GO" id="GO:0006493">
    <property type="term" value="P:protein O-linked glycosylation"/>
    <property type="evidence" value="ECO:0007669"/>
    <property type="project" value="InterPro"/>
</dbReference>
<dbReference type="Gene3D" id="3.40.50.2000">
    <property type="entry name" value="Glycogen Phosphorylase B"/>
    <property type="match status" value="1"/>
</dbReference>
<dbReference type="InterPro" id="IPR037919">
    <property type="entry name" value="OGT"/>
</dbReference>
<evidence type="ECO:0000256" key="1">
    <source>
        <dbReference type="ARBA" id="ARBA00004922"/>
    </source>
</evidence>
<dbReference type="InterPro" id="IPR029489">
    <property type="entry name" value="OGT/SEC/SPY_C"/>
</dbReference>
<sequence>MMASNQAQIMVNNILIQNGLTTNQTNNKSATGEEIPRCVILSSRLQYNLPDEAVVYCNFNQLYKIDPCTLEMWCDILKQVPNSVLWLLRFPAVGETNIHQVAQNYGLSPGRIIFSNVAPKEEHVRRGQVADVCLDTPLCNGHTTGMDVLWAGTPMVTYPAETLASRVASSQLHSLGCPELVARTREEYIKISVKLGSDPHYLQAMKAKVWRARSTSPLFNTKIYASVLEQLFEKMWDLYEQGLEADHLVHQWDMPNGSV</sequence>
<evidence type="ECO:0000256" key="2">
    <source>
        <dbReference type="ARBA" id="ARBA00022679"/>
    </source>
</evidence>
<evidence type="ECO:0000259" key="5">
    <source>
        <dbReference type="Pfam" id="PF13844"/>
    </source>
</evidence>
<reference evidence="6" key="1">
    <citation type="submission" date="2014-12" db="EMBL/GenBank/DDBJ databases">
        <title>Insight into the proteome of Arion vulgaris.</title>
        <authorList>
            <person name="Aradska J."/>
            <person name="Bulat T."/>
            <person name="Smidak R."/>
            <person name="Sarate P."/>
            <person name="Gangsoo J."/>
            <person name="Sialana F."/>
            <person name="Bilban M."/>
            <person name="Lubec G."/>
        </authorList>
    </citation>
    <scope>NUCLEOTIDE SEQUENCE</scope>
    <source>
        <tissue evidence="6">Skin</tissue>
    </source>
</reference>
<accession>A0A0B7BKM2</accession>
<dbReference type="EMBL" id="HACG01046593">
    <property type="protein sequence ID" value="CEK93458.1"/>
    <property type="molecule type" value="Transcribed_RNA"/>
</dbReference>
<dbReference type="SUPFAM" id="SSF48452">
    <property type="entry name" value="TPR-like"/>
    <property type="match status" value="1"/>
</dbReference>
<dbReference type="Gene3D" id="3.30.720.150">
    <property type="match status" value="1"/>
</dbReference>
<evidence type="ECO:0000313" key="7">
    <source>
        <dbReference type="EMBL" id="CEK93460.1"/>
    </source>
</evidence>
<comment type="pathway">
    <text evidence="1">Protein modification; protein glycosylation.</text>
</comment>
<dbReference type="GO" id="GO:0097363">
    <property type="term" value="F:protein O-acetylglucosaminyltransferase activity"/>
    <property type="evidence" value="ECO:0007669"/>
    <property type="project" value="TreeGrafter"/>
</dbReference>
<organism evidence="6">
    <name type="scientific">Arion vulgaris</name>
    <dbReference type="NCBI Taxonomy" id="1028688"/>
    <lineage>
        <taxon>Eukaryota</taxon>
        <taxon>Metazoa</taxon>
        <taxon>Spiralia</taxon>
        <taxon>Lophotrochozoa</taxon>
        <taxon>Mollusca</taxon>
        <taxon>Gastropoda</taxon>
        <taxon>Heterobranchia</taxon>
        <taxon>Euthyneura</taxon>
        <taxon>Panpulmonata</taxon>
        <taxon>Eupulmonata</taxon>
        <taxon>Stylommatophora</taxon>
        <taxon>Helicina</taxon>
        <taxon>Arionoidea</taxon>
        <taxon>Arionidae</taxon>
        <taxon>Arion</taxon>
    </lineage>
</organism>
<evidence type="ECO:0000256" key="3">
    <source>
        <dbReference type="ARBA" id="ARBA00022737"/>
    </source>
</evidence>
<keyword evidence="3" id="KW-0677">Repeat</keyword>
<evidence type="ECO:0000256" key="4">
    <source>
        <dbReference type="ARBA" id="ARBA00022803"/>
    </source>
</evidence>
<proteinExistence type="predicted"/>
<dbReference type="AlphaFoldDB" id="A0A0B7BKM2"/>
<dbReference type="FunFam" id="3.40.50.2000:FF:000012">
    <property type="entry name" value="UDP-N-acetylglucosamine--peptide N-acetylglucosaminyltransferase 110 kDa subunit"/>
    <property type="match status" value="1"/>
</dbReference>
<protein>
    <recommendedName>
        <fullName evidence="5">O-GlcNAc transferase C-terminal domain-containing protein</fullName>
    </recommendedName>
</protein>
<dbReference type="PANTHER" id="PTHR44366">
    <property type="entry name" value="UDP-N-ACETYLGLUCOSAMINE--PEPTIDE N-ACETYLGLUCOSAMINYLTRANSFERASE 110 KDA SUBUNIT"/>
    <property type="match status" value="1"/>
</dbReference>
<gene>
    <name evidence="6" type="primary">ORF195446</name>
    <name evidence="7" type="synonym">ORF195457</name>
</gene>
<dbReference type="EMBL" id="HACG01046595">
    <property type="protein sequence ID" value="CEK93460.1"/>
    <property type="molecule type" value="Transcribed_RNA"/>
</dbReference>
<dbReference type="PANTHER" id="PTHR44366:SF1">
    <property type="entry name" value="UDP-N-ACETYLGLUCOSAMINE--PEPTIDE N-ACETYLGLUCOSAMINYLTRANSFERASE 110 KDA SUBUNIT"/>
    <property type="match status" value="1"/>
</dbReference>
<keyword evidence="2" id="KW-0808">Transferase</keyword>
<feature type="domain" description="O-GlcNAc transferase C-terminal" evidence="5">
    <location>
        <begin position="1"/>
        <end position="227"/>
    </location>
</feature>
<dbReference type="Pfam" id="PF13844">
    <property type="entry name" value="Glyco_transf_41"/>
    <property type="match status" value="1"/>
</dbReference>
<dbReference type="InterPro" id="IPR011990">
    <property type="entry name" value="TPR-like_helical_dom_sf"/>
</dbReference>
<evidence type="ECO:0000313" key="6">
    <source>
        <dbReference type="EMBL" id="CEK93458.1"/>
    </source>
</evidence>